<comment type="caution">
    <text evidence="1">The sequence shown here is derived from an EMBL/GenBank/DDBJ whole genome shotgun (WGS) entry which is preliminary data.</text>
</comment>
<dbReference type="Proteomes" id="UP001642483">
    <property type="component" value="Unassembled WGS sequence"/>
</dbReference>
<dbReference type="EMBL" id="CAWYQH010000097">
    <property type="protein sequence ID" value="CAK8683462.1"/>
    <property type="molecule type" value="Genomic_DNA"/>
</dbReference>
<accession>A0ABP0FV46</accession>
<reference evidence="1 2" key="1">
    <citation type="submission" date="2024-02" db="EMBL/GenBank/DDBJ databases">
        <authorList>
            <person name="Daric V."/>
            <person name="Darras S."/>
        </authorList>
    </citation>
    <scope>NUCLEOTIDE SEQUENCE [LARGE SCALE GENOMIC DNA]</scope>
</reference>
<evidence type="ECO:0000313" key="1">
    <source>
        <dbReference type="EMBL" id="CAK8683462.1"/>
    </source>
</evidence>
<protein>
    <submittedName>
        <fullName evidence="1">Uncharacterized protein</fullName>
    </submittedName>
</protein>
<keyword evidence="2" id="KW-1185">Reference proteome</keyword>
<proteinExistence type="predicted"/>
<sequence>MGAGIMNSVMTANQYSFVCNRHVESVLLWPEKNTVKHVQEFQFSLKPSKPGFDRTEDATHYRCGVSRDFKLKGIRYKQEKTITPYQVTKKSKDKFRSTLNVDLVKSDKDIQVASDRFKRGLEICLA</sequence>
<name>A0ABP0FV46_CLALP</name>
<evidence type="ECO:0000313" key="2">
    <source>
        <dbReference type="Proteomes" id="UP001642483"/>
    </source>
</evidence>
<organism evidence="1 2">
    <name type="scientific">Clavelina lepadiformis</name>
    <name type="common">Light-bulb sea squirt</name>
    <name type="synonym">Ascidia lepadiformis</name>
    <dbReference type="NCBI Taxonomy" id="159417"/>
    <lineage>
        <taxon>Eukaryota</taxon>
        <taxon>Metazoa</taxon>
        <taxon>Chordata</taxon>
        <taxon>Tunicata</taxon>
        <taxon>Ascidiacea</taxon>
        <taxon>Aplousobranchia</taxon>
        <taxon>Clavelinidae</taxon>
        <taxon>Clavelina</taxon>
    </lineage>
</organism>
<gene>
    <name evidence="1" type="ORF">CVLEPA_LOCUS14534</name>
</gene>